<evidence type="ECO:0000256" key="3">
    <source>
        <dbReference type="ARBA" id="ARBA00023143"/>
    </source>
</evidence>
<dbReference type="InterPro" id="IPR019776">
    <property type="entry name" value="Flagellar_basal_body_rod_CS"/>
</dbReference>
<dbReference type="PANTHER" id="PTHR30435">
    <property type="entry name" value="FLAGELLAR PROTEIN"/>
    <property type="match status" value="1"/>
</dbReference>
<dbReference type="EMBL" id="DVNC01000011">
    <property type="protein sequence ID" value="HIU52659.1"/>
    <property type="molecule type" value="Genomic_DNA"/>
</dbReference>
<name>A0A9D1M319_9PROT</name>
<comment type="subcellular location">
    <subcellularLocation>
        <location evidence="1 4">Bacterial flagellum basal body</location>
    </subcellularLocation>
</comment>
<comment type="subunit">
    <text evidence="4">The basal body constitutes a major portion of the flagellar organelle and consists of five rings (E,L,P,S, and M) mounted on a central rod. The rod consists of about 26 subunits of FlgG in the distal portion, and FlgB, FlgC and FlgF are thought to build up the proximal portion of the rod with about 6 subunits each.</text>
</comment>
<keyword evidence="8" id="KW-0966">Cell projection</keyword>
<feature type="domain" description="Flagellar basal-body/hook protein C-terminal" evidence="6">
    <location>
        <begin position="197"/>
        <end position="240"/>
    </location>
</feature>
<evidence type="ECO:0000256" key="4">
    <source>
        <dbReference type="RuleBase" id="RU362116"/>
    </source>
</evidence>
<dbReference type="Proteomes" id="UP000824107">
    <property type="component" value="Unassembled WGS sequence"/>
</dbReference>
<evidence type="ECO:0000259" key="7">
    <source>
        <dbReference type="Pfam" id="PF22692"/>
    </source>
</evidence>
<evidence type="ECO:0000313" key="8">
    <source>
        <dbReference type="EMBL" id="HIU52659.1"/>
    </source>
</evidence>
<proteinExistence type="inferred from homology"/>
<reference evidence="8" key="2">
    <citation type="journal article" date="2021" name="PeerJ">
        <title>Extensive microbial diversity within the chicken gut microbiome revealed by metagenomics and culture.</title>
        <authorList>
            <person name="Gilroy R."/>
            <person name="Ravi A."/>
            <person name="Getino M."/>
            <person name="Pursley I."/>
            <person name="Horton D.L."/>
            <person name="Alikhan N.F."/>
            <person name="Baker D."/>
            <person name="Gharbi K."/>
            <person name="Hall N."/>
            <person name="Watson M."/>
            <person name="Adriaenssens E.M."/>
            <person name="Foster-Nyarko E."/>
            <person name="Jarju S."/>
            <person name="Secka A."/>
            <person name="Antonio M."/>
            <person name="Oren A."/>
            <person name="Chaudhuri R.R."/>
            <person name="La Ragione R."/>
            <person name="Hildebrand F."/>
            <person name="Pallen M.J."/>
        </authorList>
    </citation>
    <scope>NUCLEOTIDE SEQUENCE</scope>
    <source>
        <strain evidence="8">ChiW3-316</strain>
    </source>
</reference>
<organism evidence="8 9">
    <name type="scientific">Candidatus Scatocola faecipullorum</name>
    <dbReference type="NCBI Taxonomy" id="2840917"/>
    <lineage>
        <taxon>Bacteria</taxon>
        <taxon>Pseudomonadati</taxon>
        <taxon>Pseudomonadota</taxon>
        <taxon>Alphaproteobacteria</taxon>
        <taxon>Rhodospirillales</taxon>
        <taxon>Rhodospirillaceae</taxon>
        <taxon>Rhodospirillaceae incertae sedis</taxon>
        <taxon>Candidatus Scatocola</taxon>
    </lineage>
</organism>
<dbReference type="PANTHER" id="PTHR30435:SF19">
    <property type="entry name" value="FLAGELLAR BASAL-BODY ROD PROTEIN FLGG"/>
    <property type="match status" value="1"/>
</dbReference>
<dbReference type="InterPro" id="IPR012836">
    <property type="entry name" value="FlgF"/>
</dbReference>
<dbReference type="InterPro" id="IPR001444">
    <property type="entry name" value="Flag_bb_rod_N"/>
</dbReference>
<dbReference type="InterPro" id="IPR037925">
    <property type="entry name" value="FlgE/F/G-like"/>
</dbReference>
<dbReference type="InterPro" id="IPR020013">
    <property type="entry name" value="Flagellar_FlgE/F/G"/>
</dbReference>
<dbReference type="Pfam" id="PF00460">
    <property type="entry name" value="Flg_bb_rod"/>
    <property type="match status" value="1"/>
</dbReference>
<dbReference type="Pfam" id="PF22692">
    <property type="entry name" value="LlgE_F_G_D1"/>
    <property type="match status" value="1"/>
</dbReference>
<keyword evidence="8" id="KW-0969">Cilium</keyword>
<evidence type="ECO:0000259" key="6">
    <source>
        <dbReference type="Pfam" id="PF06429"/>
    </source>
</evidence>
<dbReference type="GO" id="GO:0071978">
    <property type="term" value="P:bacterial-type flagellum-dependent swarming motility"/>
    <property type="evidence" value="ECO:0007669"/>
    <property type="project" value="TreeGrafter"/>
</dbReference>
<accession>A0A9D1M319</accession>
<sequence length="247" mass="27480">MDNTKYIALSRQMALWKQMDIVSNNMANMNTSGYKQDDAVFSSYLVQTPEATGFGRVPVYFTQDYGQYQDFREGAIVNTGNTFDLASRGDVFFAIETNQGEMYTKKGSFTLDANGQLVTMEGQTVLSENNEPLFLAPGEKDISIASNGDVTTENGTIGRLKLVKFADNRKLMKVADTMFRNTADNAMTVGPENAQVVQGALEQSNVNSITEMTKMIKLQRSYEIVQSMIDEEHERLSNTITAYSQLA</sequence>
<dbReference type="PROSITE" id="PS00588">
    <property type="entry name" value="FLAGELLA_BB_ROD"/>
    <property type="match status" value="1"/>
</dbReference>
<evidence type="ECO:0000259" key="5">
    <source>
        <dbReference type="Pfam" id="PF00460"/>
    </source>
</evidence>
<keyword evidence="8" id="KW-0282">Flagellum</keyword>
<gene>
    <name evidence="8" type="primary">flgF</name>
    <name evidence="8" type="ORF">IAD20_01095</name>
</gene>
<reference evidence="8" key="1">
    <citation type="submission" date="2020-10" db="EMBL/GenBank/DDBJ databases">
        <authorList>
            <person name="Gilroy R."/>
        </authorList>
    </citation>
    <scope>NUCLEOTIDE SEQUENCE</scope>
    <source>
        <strain evidence="8">ChiW3-316</strain>
    </source>
</reference>
<feature type="domain" description="Flagellar basal body rod protein N-terminal" evidence="5">
    <location>
        <begin position="6"/>
        <end position="35"/>
    </location>
</feature>
<dbReference type="GO" id="GO:0030694">
    <property type="term" value="C:bacterial-type flagellum basal body, rod"/>
    <property type="evidence" value="ECO:0007669"/>
    <property type="project" value="UniProtKB-UniRule"/>
</dbReference>
<evidence type="ECO:0000313" key="9">
    <source>
        <dbReference type="Proteomes" id="UP000824107"/>
    </source>
</evidence>
<dbReference type="NCBIfam" id="TIGR03506">
    <property type="entry name" value="FlgEFG_subfam"/>
    <property type="match status" value="2"/>
</dbReference>
<dbReference type="InterPro" id="IPR010930">
    <property type="entry name" value="Flg_bb/hook_C_dom"/>
</dbReference>
<dbReference type="Pfam" id="PF06429">
    <property type="entry name" value="Flg_bbr_C"/>
    <property type="match status" value="1"/>
</dbReference>
<dbReference type="InterPro" id="IPR053967">
    <property type="entry name" value="LlgE_F_G-like_D1"/>
</dbReference>
<dbReference type="AlphaFoldDB" id="A0A9D1M319"/>
<evidence type="ECO:0000256" key="1">
    <source>
        <dbReference type="ARBA" id="ARBA00004117"/>
    </source>
</evidence>
<protein>
    <recommendedName>
        <fullName evidence="4">Flagellar basal-body rod protein FlgF</fullName>
    </recommendedName>
</protein>
<comment type="caution">
    <text evidence="8">The sequence shown here is derived from an EMBL/GenBank/DDBJ whole genome shotgun (WGS) entry which is preliminary data.</text>
</comment>
<evidence type="ECO:0000256" key="2">
    <source>
        <dbReference type="ARBA" id="ARBA00009677"/>
    </source>
</evidence>
<keyword evidence="3 4" id="KW-0975">Bacterial flagellum</keyword>
<feature type="domain" description="Flagellar hook protein FlgE/F/G-like D1" evidence="7">
    <location>
        <begin position="88"/>
        <end position="151"/>
    </location>
</feature>
<dbReference type="NCBIfam" id="TIGR02490">
    <property type="entry name" value="flgF"/>
    <property type="match status" value="1"/>
</dbReference>
<dbReference type="SUPFAM" id="SSF117143">
    <property type="entry name" value="Flagellar hook protein flgE"/>
    <property type="match status" value="1"/>
</dbReference>
<comment type="similarity">
    <text evidence="2 4">Belongs to the flagella basal body rod proteins family.</text>
</comment>